<dbReference type="InterPro" id="IPR049170">
    <property type="entry name" value="GlnR_N"/>
</dbReference>
<dbReference type="Pfam" id="PF00486">
    <property type="entry name" value="Trans_reg_C"/>
    <property type="match status" value="1"/>
</dbReference>
<dbReference type="Pfam" id="PF21695">
    <property type="entry name" value="GlnR_1st"/>
    <property type="match status" value="1"/>
</dbReference>
<feature type="DNA-binding region" description="OmpR/PhoB-type" evidence="2">
    <location>
        <begin position="125"/>
        <end position="222"/>
    </location>
</feature>
<feature type="region of interest" description="Disordered" evidence="3">
    <location>
        <begin position="220"/>
        <end position="257"/>
    </location>
</feature>
<reference evidence="6" key="1">
    <citation type="journal article" date="2019" name="Int. J. Syst. Evol. Microbiol.">
        <title>The Global Catalogue of Microorganisms (GCM) 10K type strain sequencing project: providing services to taxonomists for standard genome sequencing and annotation.</title>
        <authorList>
            <consortium name="The Broad Institute Genomics Platform"/>
            <consortium name="The Broad Institute Genome Sequencing Center for Infectious Disease"/>
            <person name="Wu L."/>
            <person name="Ma J."/>
        </authorList>
    </citation>
    <scope>NUCLEOTIDE SEQUENCE [LARGE SCALE GENOMIC DNA]</scope>
    <source>
        <strain evidence="6">KCTC 33576</strain>
    </source>
</reference>
<dbReference type="InterPro" id="IPR016032">
    <property type="entry name" value="Sig_transdc_resp-reg_C-effctor"/>
</dbReference>
<comment type="caution">
    <text evidence="5">The sequence shown here is derived from an EMBL/GenBank/DDBJ whole genome shotgun (WGS) entry which is preliminary data.</text>
</comment>
<dbReference type="InterPro" id="IPR036388">
    <property type="entry name" value="WH-like_DNA-bd_sf"/>
</dbReference>
<gene>
    <name evidence="5" type="ORF">ACFSYH_05240</name>
</gene>
<dbReference type="InterPro" id="IPR011006">
    <property type="entry name" value="CheY-like_superfamily"/>
</dbReference>
<dbReference type="Gene3D" id="3.40.50.2300">
    <property type="match status" value="1"/>
</dbReference>
<keyword evidence="1 2" id="KW-0238">DNA-binding</keyword>
<sequence>MAELLLLTSAPGGSVQVLPALGLLSHRVRTLPLEPSAIVEAPEVDIILLDARKDLVGARSTCRMLRATGIDVPLILILTEGGLMVVTSDWGADDFLLETASPAETEARLRLSREKTTHFEQENHPEEISSGELFIDASGYTARLRGVPLDLTYKEFELLKYLVQHPGRVFTRSQLLQEVWGYDYYGGTRTVDVHVRRLRAKLGVEYEQMIGTVRNVGYRFDPPKDRRAKEEERAEAERARERERAEAEAQNVEQEHA</sequence>
<proteinExistence type="predicted"/>
<dbReference type="PROSITE" id="PS51755">
    <property type="entry name" value="OMPR_PHOB"/>
    <property type="match status" value="1"/>
</dbReference>
<organism evidence="5 6">
    <name type="scientific">Populibacterium corticicola</name>
    <dbReference type="NCBI Taxonomy" id="1812826"/>
    <lineage>
        <taxon>Bacteria</taxon>
        <taxon>Bacillati</taxon>
        <taxon>Actinomycetota</taxon>
        <taxon>Actinomycetes</taxon>
        <taxon>Micrococcales</taxon>
        <taxon>Jonesiaceae</taxon>
        <taxon>Populibacterium</taxon>
    </lineage>
</organism>
<name>A0ABW5XC04_9MICO</name>
<evidence type="ECO:0000256" key="3">
    <source>
        <dbReference type="SAM" id="MobiDB-lite"/>
    </source>
</evidence>
<feature type="domain" description="OmpR/PhoB-type" evidence="4">
    <location>
        <begin position="125"/>
        <end position="222"/>
    </location>
</feature>
<dbReference type="SUPFAM" id="SSF46894">
    <property type="entry name" value="C-terminal effector domain of the bipartite response regulators"/>
    <property type="match status" value="1"/>
</dbReference>
<dbReference type="RefSeq" id="WP_377465589.1">
    <property type="nucleotide sequence ID" value="NZ_JBHUOP010000002.1"/>
</dbReference>
<dbReference type="PANTHER" id="PTHR48111">
    <property type="entry name" value="REGULATOR OF RPOS"/>
    <property type="match status" value="1"/>
</dbReference>
<protein>
    <submittedName>
        <fullName evidence="5">Winged-helix domain-containing protein</fullName>
    </submittedName>
</protein>
<evidence type="ECO:0000313" key="6">
    <source>
        <dbReference type="Proteomes" id="UP001597391"/>
    </source>
</evidence>
<dbReference type="EMBL" id="JBHUOP010000002">
    <property type="protein sequence ID" value="MFD2839975.1"/>
    <property type="molecule type" value="Genomic_DNA"/>
</dbReference>
<dbReference type="InterPro" id="IPR039420">
    <property type="entry name" value="WalR-like"/>
</dbReference>
<keyword evidence="6" id="KW-1185">Reference proteome</keyword>
<feature type="compositionally biased region" description="Basic and acidic residues" evidence="3">
    <location>
        <begin position="221"/>
        <end position="257"/>
    </location>
</feature>
<evidence type="ECO:0000313" key="5">
    <source>
        <dbReference type="EMBL" id="MFD2839975.1"/>
    </source>
</evidence>
<evidence type="ECO:0000259" key="4">
    <source>
        <dbReference type="PROSITE" id="PS51755"/>
    </source>
</evidence>
<dbReference type="SMART" id="SM00862">
    <property type="entry name" value="Trans_reg_C"/>
    <property type="match status" value="1"/>
</dbReference>
<evidence type="ECO:0000256" key="2">
    <source>
        <dbReference type="PROSITE-ProRule" id="PRU01091"/>
    </source>
</evidence>
<accession>A0ABW5XC04</accession>
<evidence type="ECO:0000256" key="1">
    <source>
        <dbReference type="ARBA" id="ARBA00023125"/>
    </source>
</evidence>
<dbReference type="Gene3D" id="1.10.10.10">
    <property type="entry name" value="Winged helix-like DNA-binding domain superfamily/Winged helix DNA-binding domain"/>
    <property type="match status" value="1"/>
</dbReference>
<dbReference type="SUPFAM" id="SSF52172">
    <property type="entry name" value="CheY-like"/>
    <property type="match status" value="1"/>
</dbReference>
<dbReference type="CDD" id="cd00383">
    <property type="entry name" value="trans_reg_C"/>
    <property type="match status" value="1"/>
</dbReference>
<dbReference type="Proteomes" id="UP001597391">
    <property type="component" value="Unassembled WGS sequence"/>
</dbReference>
<dbReference type="InterPro" id="IPR001867">
    <property type="entry name" value="OmpR/PhoB-type_DNA-bd"/>
</dbReference>
<dbReference type="PANTHER" id="PTHR48111:SF16">
    <property type="entry name" value="TRANSCRIPTIONAL REGULATORY PROTEIN GLNR"/>
    <property type="match status" value="1"/>
</dbReference>